<feature type="region of interest" description="Disordered" evidence="1">
    <location>
        <begin position="14"/>
        <end position="118"/>
    </location>
</feature>
<feature type="compositionally biased region" description="Low complexity" evidence="1">
    <location>
        <begin position="27"/>
        <end position="38"/>
    </location>
</feature>
<reference evidence="2 3" key="1">
    <citation type="journal article" date="2020" name="ISME J.">
        <title>Uncovering the hidden diversity of litter-decomposition mechanisms in mushroom-forming fungi.</title>
        <authorList>
            <person name="Floudas D."/>
            <person name="Bentzer J."/>
            <person name="Ahren D."/>
            <person name="Johansson T."/>
            <person name="Persson P."/>
            <person name="Tunlid A."/>
        </authorList>
    </citation>
    <scope>NUCLEOTIDE SEQUENCE [LARGE SCALE GENOMIC DNA]</scope>
    <source>
        <strain evidence="2 3">CBS 661.87</strain>
    </source>
</reference>
<feature type="compositionally biased region" description="Low complexity" evidence="1">
    <location>
        <begin position="170"/>
        <end position="179"/>
    </location>
</feature>
<name>A0A8H5HS43_9AGAR</name>
<keyword evidence="3" id="KW-1185">Reference proteome</keyword>
<gene>
    <name evidence="2" type="ORF">D9615_000229</name>
</gene>
<feature type="compositionally biased region" description="Polar residues" evidence="1">
    <location>
        <begin position="149"/>
        <end position="161"/>
    </location>
</feature>
<proteinExistence type="predicted"/>
<evidence type="ECO:0000313" key="3">
    <source>
        <dbReference type="Proteomes" id="UP000565441"/>
    </source>
</evidence>
<feature type="region of interest" description="Disordered" evidence="1">
    <location>
        <begin position="134"/>
        <end position="194"/>
    </location>
</feature>
<comment type="caution">
    <text evidence="2">The sequence shown here is derived from an EMBL/GenBank/DDBJ whole genome shotgun (WGS) entry which is preliminary data.</text>
</comment>
<dbReference type="EMBL" id="JAACJP010000001">
    <property type="protein sequence ID" value="KAF5388204.1"/>
    <property type="molecule type" value="Genomic_DNA"/>
</dbReference>
<dbReference type="OrthoDB" id="3233824at2759"/>
<accession>A0A8H5HS43</accession>
<feature type="compositionally biased region" description="Polar residues" evidence="1">
    <location>
        <begin position="16"/>
        <end position="26"/>
    </location>
</feature>
<dbReference type="AlphaFoldDB" id="A0A8H5HS43"/>
<evidence type="ECO:0000256" key="1">
    <source>
        <dbReference type="SAM" id="MobiDB-lite"/>
    </source>
</evidence>
<evidence type="ECO:0000313" key="2">
    <source>
        <dbReference type="EMBL" id="KAF5388204.1"/>
    </source>
</evidence>
<feature type="compositionally biased region" description="Polar residues" evidence="1">
    <location>
        <begin position="180"/>
        <end position="191"/>
    </location>
</feature>
<feature type="compositionally biased region" description="Low complexity" evidence="1">
    <location>
        <begin position="78"/>
        <end position="90"/>
    </location>
</feature>
<feature type="compositionally biased region" description="Low complexity" evidence="1">
    <location>
        <begin position="97"/>
        <end position="112"/>
    </location>
</feature>
<organism evidence="2 3">
    <name type="scientific">Tricholomella constricta</name>
    <dbReference type="NCBI Taxonomy" id="117010"/>
    <lineage>
        <taxon>Eukaryota</taxon>
        <taxon>Fungi</taxon>
        <taxon>Dikarya</taxon>
        <taxon>Basidiomycota</taxon>
        <taxon>Agaricomycotina</taxon>
        <taxon>Agaricomycetes</taxon>
        <taxon>Agaricomycetidae</taxon>
        <taxon>Agaricales</taxon>
        <taxon>Tricholomatineae</taxon>
        <taxon>Lyophyllaceae</taxon>
        <taxon>Tricholomella</taxon>
    </lineage>
</organism>
<protein>
    <submittedName>
        <fullName evidence="2">Uncharacterized protein</fullName>
    </submittedName>
</protein>
<dbReference type="Proteomes" id="UP000565441">
    <property type="component" value="Unassembled WGS sequence"/>
</dbReference>
<sequence>MTALPSFVELMASLGLDQNTKTPDQTPKSSHSSPSASPRLAGAVVPLHSRSKSIQSLRESSRPRVARYSPYSPVLATSRRGSLSSVSSCSLERDPSPLRAFSSPPRSASSPRFSRRPMNKLSVNVYGSASDLAANTPISSYVRRKTPGASPTSPTFSQGSRDSPPASPMPVTVPTLPTLWPNSANSDSFPITPNDPEPVSFENDYSFGDATKTHSRRHRRHVGIRISTPPRSAEIIAHHPRRRSLAHVA</sequence>